<reference evidence="9 10" key="1">
    <citation type="submission" date="2021-08" db="EMBL/GenBank/DDBJ databases">
        <title>Draft Genome Sequence of Phanerochaete sordida strain YK-624.</title>
        <authorList>
            <person name="Mori T."/>
            <person name="Dohra H."/>
            <person name="Suzuki T."/>
            <person name="Kawagishi H."/>
            <person name="Hirai H."/>
        </authorList>
    </citation>
    <scope>NUCLEOTIDE SEQUENCE [LARGE SCALE GENOMIC DNA]</scope>
    <source>
        <strain evidence="9 10">YK-624</strain>
    </source>
</reference>
<dbReference type="InterPro" id="IPR019191">
    <property type="entry name" value="Essential_protein_Yae1_N"/>
</dbReference>
<evidence type="ECO:0000313" key="9">
    <source>
        <dbReference type="EMBL" id="GJE85540.1"/>
    </source>
</evidence>
<evidence type="ECO:0000256" key="4">
    <source>
        <dbReference type="ARBA" id="ARBA00017286"/>
    </source>
</evidence>
<dbReference type="PANTHER" id="PTHR18829">
    <property type="entry name" value="PROTEIN YAE1 HOMOLOG"/>
    <property type="match status" value="1"/>
</dbReference>
<evidence type="ECO:0000256" key="6">
    <source>
        <dbReference type="ARBA" id="ARBA00022490"/>
    </source>
</evidence>
<proteinExistence type="inferred from homology"/>
<dbReference type="AlphaFoldDB" id="A0A9P3L7Z9"/>
<dbReference type="InterPro" id="IPR038881">
    <property type="entry name" value="Yae1-like"/>
</dbReference>
<organism evidence="9 10">
    <name type="scientific">Phanerochaete sordida</name>
    <dbReference type="NCBI Taxonomy" id="48140"/>
    <lineage>
        <taxon>Eukaryota</taxon>
        <taxon>Fungi</taxon>
        <taxon>Dikarya</taxon>
        <taxon>Basidiomycota</taxon>
        <taxon>Agaricomycotina</taxon>
        <taxon>Agaricomycetes</taxon>
        <taxon>Polyporales</taxon>
        <taxon>Phanerochaetaceae</taxon>
        <taxon>Phanerochaete</taxon>
    </lineage>
</organism>
<keyword evidence="10" id="KW-1185">Reference proteome</keyword>
<protein>
    <recommendedName>
        <fullName evidence="5">Protein YAE1</fullName>
    </recommendedName>
    <alternativeName>
        <fullName evidence="4">Protein yae1</fullName>
    </alternativeName>
</protein>
<dbReference type="GO" id="GO:0005634">
    <property type="term" value="C:nucleus"/>
    <property type="evidence" value="ECO:0007669"/>
    <property type="project" value="UniProtKB-SubCell"/>
</dbReference>
<evidence type="ECO:0000256" key="3">
    <source>
        <dbReference type="ARBA" id="ARBA00007096"/>
    </source>
</evidence>
<feature type="domain" description="Essential protein Yae1 N-terminal" evidence="8">
    <location>
        <begin position="31"/>
        <end position="69"/>
    </location>
</feature>
<sequence length="191" mass="20748">MDLDDSPWDDNATSLQDTEWSKLSSDFVNAGYREGITAGKEGALQEGFDEGFAQTGAPLGRNLGLLRGFSSSIASFLSSSSAQDLADRAQLLEEVRAISSALSNVRFSDIVPPDMQAIEHAKEHLEDAEDVVTSEELQEKRNMESLEDLMNRMGAAPSAKQTDRPTAEDVAQLEQRLHALAHTLGLTLPSK</sequence>
<accession>A0A9P3L7Z9</accession>
<evidence type="ECO:0000256" key="7">
    <source>
        <dbReference type="ARBA" id="ARBA00023242"/>
    </source>
</evidence>
<dbReference type="Pfam" id="PF09811">
    <property type="entry name" value="Yae1_N"/>
    <property type="match status" value="1"/>
</dbReference>
<comment type="similarity">
    <text evidence="3">Belongs to the YAE1 family.</text>
</comment>
<evidence type="ECO:0000256" key="5">
    <source>
        <dbReference type="ARBA" id="ARBA00018400"/>
    </source>
</evidence>
<comment type="subcellular location">
    <subcellularLocation>
        <location evidence="2">Cytoplasm</location>
    </subcellularLocation>
    <subcellularLocation>
        <location evidence="1">Nucleus</location>
    </subcellularLocation>
</comment>
<dbReference type="EMBL" id="BPQB01000002">
    <property type="protein sequence ID" value="GJE85540.1"/>
    <property type="molecule type" value="Genomic_DNA"/>
</dbReference>
<keyword evidence="6" id="KW-0963">Cytoplasm</keyword>
<comment type="caution">
    <text evidence="9">The sequence shown here is derived from an EMBL/GenBank/DDBJ whole genome shotgun (WGS) entry which is preliminary data.</text>
</comment>
<evidence type="ECO:0000313" key="10">
    <source>
        <dbReference type="Proteomes" id="UP000703269"/>
    </source>
</evidence>
<evidence type="ECO:0000259" key="8">
    <source>
        <dbReference type="Pfam" id="PF09811"/>
    </source>
</evidence>
<dbReference type="Proteomes" id="UP000703269">
    <property type="component" value="Unassembled WGS sequence"/>
</dbReference>
<evidence type="ECO:0000256" key="2">
    <source>
        <dbReference type="ARBA" id="ARBA00004496"/>
    </source>
</evidence>
<name>A0A9P3L7Z9_9APHY</name>
<dbReference type="OrthoDB" id="20086at2759"/>
<evidence type="ECO:0000256" key="1">
    <source>
        <dbReference type="ARBA" id="ARBA00004123"/>
    </source>
</evidence>
<keyword evidence="7" id="KW-0539">Nucleus</keyword>
<dbReference type="GO" id="GO:0005737">
    <property type="term" value="C:cytoplasm"/>
    <property type="evidence" value="ECO:0007669"/>
    <property type="project" value="UniProtKB-SubCell"/>
</dbReference>
<dbReference type="PANTHER" id="PTHR18829:SF0">
    <property type="entry name" value="PROTEIN YAE1 HOMOLOG"/>
    <property type="match status" value="1"/>
</dbReference>
<gene>
    <name evidence="9" type="ORF">PsYK624_016190</name>
</gene>